<accession>A0ABT6UYH3</accession>
<comment type="caution">
    <text evidence="2">The sequence shown here is derived from an EMBL/GenBank/DDBJ whole genome shotgun (WGS) entry which is preliminary data.</text>
</comment>
<dbReference type="EMBL" id="JASCQP010000018">
    <property type="protein sequence ID" value="MDI5890630.1"/>
    <property type="molecule type" value="Genomic_DNA"/>
</dbReference>
<dbReference type="Gene3D" id="1.10.10.10">
    <property type="entry name" value="Winged helix-like DNA-binding domain superfamily/Winged helix DNA-binding domain"/>
    <property type="match status" value="1"/>
</dbReference>
<name>A0ABT6UYH3_9GAMM</name>
<keyword evidence="3" id="KW-1185">Reference proteome</keyword>
<reference evidence="2 3" key="1">
    <citation type="submission" date="2023-04" db="EMBL/GenBank/DDBJ databases">
        <title>Halomonas strains isolated from rhizosphere soil.</title>
        <authorList>
            <person name="Xu L."/>
            <person name="Sun J.-Q."/>
        </authorList>
    </citation>
    <scope>NUCLEOTIDE SEQUENCE [LARGE SCALE GENOMIC DNA]</scope>
    <source>
        <strain evidence="2 3">LR5S20</strain>
    </source>
</reference>
<feature type="compositionally biased region" description="Basic and acidic residues" evidence="1">
    <location>
        <begin position="11"/>
        <end position="21"/>
    </location>
</feature>
<dbReference type="InterPro" id="IPR036388">
    <property type="entry name" value="WH-like_DNA-bd_sf"/>
</dbReference>
<proteinExistence type="predicted"/>
<feature type="compositionally biased region" description="Polar residues" evidence="1">
    <location>
        <begin position="1"/>
        <end position="10"/>
    </location>
</feature>
<dbReference type="InterPro" id="IPR036390">
    <property type="entry name" value="WH_DNA-bd_sf"/>
</dbReference>
<evidence type="ECO:0000313" key="2">
    <source>
        <dbReference type="EMBL" id="MDI5890630.1"/>
    </source>
</evidence>
<organism evidence="2 3">
    <name type="scientific">Halomonas rhizosphaerae</name>
    <dbReference type="NCBI Taxonomy" id="3043296"/>
    <lineage>
        <taxon>Bacteria</taxon>
        <taxon>Pseudomonadati</taxon>
        <taxon>Pseudomonadota</taxon>
        <taxon>Gammaproteobacteria</taxon>
        <taxon>Oceanospirillales</taxon>
        <taxon>Halomonadaceae</taxon>
        <taxon>Halomonas</taxon>
    </lineage>
</organism>
<dbReference type="Proteomes" id="UP001225957">
    <property type="component" value="Unassembled WGS sequence"/>
</dbReference>
<dbReference type="RefSeq" id="WP_282734605.1">
    <property type="nucleotide sequence ID" value="NZ_JASCQP010000018.1"/>
</dbReference>
<feature type="region of interest" description="Disordered" evidence="1">
    <location>
        <begin position="1"/>
        <end position="24"/>
    </location>
</feature>
<protein>
    <recommendedName>
        <fullName evidence="4">MarR family transcriptional regulator</fullName>
    </recommendedName>
</protein>
<sequence>MTALAQPTSNEIKREGLDHARRSGRTAHQQIRILRTLYWQTIGEGATRQDLAEALELALSSVCGRCAELADLELIAPIGTVGKPARQVLGITDKGIDHLLALTTPAQEATA</sequence>
<gene>
    <name evidence="2" type="ORF">QLQ83_05950</name>
</gene>
<evidence type="ECO:0000256" key="1">
    <source>
        <dbReference type="SAM" id="MobiDB-lite"/>
    </source>
</evidence>
<evidence type="ECO:0000313" key="3">
    <source>
        <dbReference type="Proteomes" id="UP001225957"/>
    </source>
</evidence>
<dbReference type="SUPFAM" id="SSF46785">
    <property type="entry name" value="Winged helix' DNA-binding domain"/>
    <property type="match status" value="1"/>
</dbReference>
<evidence type="ECO:0008006" key="4">
    <source>
        <dbReference type="Google" id="ProtNLM"/>
    </source>
</evidence>